<feature type="signal peptide" evidence="1">
    <location>
        <begin position="1"/>
        <end position="23"/>
    </location>
</feature>
<evidence type="ECO:0000313" key="3">
    <source>
        <dbReference type="Proteomes" id="UP000474296"/>
    </source>
</evidence>
<evidence type="ECO:0000256" key="1">
    <source>
        <dbReference type="SAM" id="SignalP"/>
    </source>
</evidence>
<name>A0A6M0CHN8_9FLAO</name>
<reference evidence="2 3" key="1">
    <citation type="submission" date="2020-01" db="EMBL/GenBank/DDBJ databases">
        <title>Spongiivirga citrea KCTC 32990T.</title>
        <authorList>
            <person name="Wang G."/>
        </authorList>
    </citation>
    <scope>NUCLEOTIDE SEQUENCE [LARGE SCALE GENOMIC DNA]</scope>
    <source>
        <strain evidence="2 3">KCTC 32990</strain>
    </source>
</reference>
<feature type="chain" id="PRO_5026681094" evidence="1">
    <location>
        <begin position="24"/>
        <end position="305"/>
    </location>
</feature>
<keyword evidence="3" id="KW-1185">Reference proteome</keyword>
<keyword evidence="1" id="KW-0732">Signal</keyword>
<dbReference type="InterPro" id="IPR019861">
    <property type="entry name" value="PorP/SprF_Bacteroidetes"/>
</dbReference>
<dbReference type="NCBIfam" id="TIGR03519">
    <property type="entry name" value="T9SS_PorP_fam"/>
    <property type="match status" value="1"/>
</dbReference>
<accession>A0A6M0CHN8</accession>
<organism evidence="2 3">
    <name type="scientific">Spongiivirga citrea</name>
    <dbReference type="NCBI Taxonomy" id="1481457"/>
    <lineage>
        <taxon>Bacteria</taxon>
        <taxon>Pseudomonadati</taxon>
        <taxon>Bacteroidota</taxon>
        <taxon>Flavobacteriia</taxon>
        <taxon>Flavobacteriales</taxon>
        <taxon>Flavobacteriaceae</taxon>
        <taxon>Spongiivirga</taxon>
    </lineage>
</organism>
<dbReference type="Proteomes" id="UP000474296">
    <property type="component" value="Unassembled WGS sequence"/>
</dbReference>
<dbReference type="AlphaFoldDB" id="A0A6M0CHN8"/>
<protein>
    <submittedName>
        <fullName evidence="2">Type IX secretion system membrane protein PorP/SprF</fullName>
    </submittedName>
</protein>
<evidence type="ECO:0000313" key="2">
    <source>
        <dbReference type="EMBL" id="NER17476.1"/>
    </source>
</evidence>
<dbReference type="RefSeq" id="WP_164032033.1">
    <property type="nucleotide sequence ID" value="NZ_JAABOQ010000004.1"/>
</dbReference>
<proteinExistence type="predicted"/>
<dbReference type="EMBL" id="JAABOQ010000004">
    <property type="protein sequence ID" value="NER17476.1"/>
    <property type="molecule type" value="Genomic_DNA"/>
</dbReference>
<comment type="caution">
    <text evidence="2">The sequence shown here is derived from an EMBL/GenBank/DDBJ whole genome shotgun (WGS) entry which is preliminary data.</text>
</comment>
<dbReference type="Pfam" id="PF11751">
    <property type="entry name" value="PorP_SprF"/>
    <property type="match status" value="1"/>
</dbReference>
<sequence length="305" mass="34498">MKVPYIKMLVLLGFVSSTLQMNAQQDPQFTQYMYNVMSVNPGYTGSRENLVVYGLHRTQWVGLDGAPQTSIFSADSPIGKNVGLGLQVLHDELGPSSETYLDVNFSYTLKVDDFWNLGLGLKAGGRFFNIDWSRGITDNPDIIFQQNVSEFFPTIGAGAYLYGERTYVGLSVPNIFAQDHYDEIQESVAAERLHFFFIAGHVFDLSQKTKFKPAAYMKYVEGTPLSVDLSANFMFNEKFVLGLAYRWNDSFSGLIGLQLTDQLHLGYAYDFTTSNLRNYNNGTHEIMLRFELKSAESKVKSPRFF</sequence>
<gene>
    <name evidence="2" type="ORF">GWK10_09655</name>
</gene>